<dbReference type="Proteomes" id="UP000054995">
    <property type="component" value="Unassembled WGS sequence"/>
</dbReference>
<accession>A0A0V1FAB4</accession>
<sequence length="170" mass="19096">MVQKTKKYRRSAFFVDRSLHWRTFSGQPTGQVCPGSQSRPLQAFTVVRRRRCHLTTICSVPFLTPKKSPPPFPLSITFRQNNGQQAVVDWSGLPNAASVVKTGQQQQTAIVSSSSLVTRKHLLLLVEQTKHADITDEYVCLNAESRTTKNRPRTKLPKSAGSALRGRRHD</sequence>
<comment type="caution">
    <text evidence="2">The sequence shown here is derived from an EMBL/GenBank/DDBJ whole genome shotgun (WGS) entry which is preliminary data.</text>
</comment>
<reference evidence="2 3" key="1">
    <citation type="submission" date="2015-01" db="EMBL/GenBank/DDBJ databases">
        <title>Evolution of Trichinella species and genotypes.</title>
        <authorList>
            <person name="Korhonen P.K."/>
            <person name="Edoardo P."/>
            <person name="Giuseppe L.R."/>
            <person name="Gasser R.B."/>
        </authorList>
    </citation>
    <scope>NUCLEOTIDE SEQUENCE [LARGE SCALE GENOMIC DNA]</scope>
    <source>
        <strain evidence="2">ISS470</strain>
    </source>
</reference>
<protein>
    <submittedName>
        <fullName evidence="2">Uncharacterized protein</fullName>
    </submittedName>
</protein>
<feature type="region of interest" description="Disordered" evidence="1">
    <location>
        <begin position="147"/>
        <end position="170"/>
    </location>
</feature>
<name>A0A0V1FAB4_TRIPS</name>
<dbReference type="AlphaFoldDB" id="A0A0V1FAB4"/>
<evidence type="ECO:0000313" key="2">
    <source>
        <dbReference type="EMBL" id="KRY83056.1"/>
    </source>
</evidence>
<organism evidence="2 3">
    <name type="scientific">Trichinella pseudospiralis</name>
    <name type="common">Parasitic roundworm</name>
    <dbReference type="NCBI Taxonomy" id="6337"/>
    <lineage>
        <taxon>Eukaryota</taxon>
        <taxon>Metazoa</taxon>
        <taxon>Ecdysozoa</taxon>
        <taxon>Nematoda</taxon>
        <taxon>Enoplea</taxon>
        <taxon>Dorylaimia</taxon>
        <taxon>Trichinellida</taxon>
        <taxon>Trichinellidae</taxon>
        <taxon>Trichinella</taxon>
    </lineage>
</organism>
<evidence type="ECO:0000256" key="1">
    <source>
        <dbReference type="SAM" id="MobiDB-lite"/>
    </source>
</evidence>
<keyword evidence="3" id="KW-1185">Reference proteome</keyword>
<evidence type="ECO:0000313" key="3">
    <source>
        <dbReference type="Proteomes" id="UP000054995"/>
    </source>
</evidence>
<proteinExistence type="predicted"/>
<dbReference type="EMBL" id="JYDT01000152">
    <property type="protein sequence ID" value="KRY83056.1"/>
    <property type="molecule type" value="Genomic_DNA"/>
</dbReference>
<gene>
    <name evidence="2" type="ORF">T4D_9187</name>
</gene>